<dbReference type="GO" id="GO:0033179">
    <property type="term" value="C:proton-transporting V-type ATPase, V0 domain"/>
    <property type="evidence" value="ECO:0007669"/>
    <property type="project" value="InterPro"/>
</dbReference>
<dbReference type="GO" id="GO:0046961">
    <property type="term" value="F:proton-transporting ATPase activity, rotational mechanism"/>
    <property type="evidence" value="ECO:0007669"/>
    <property type="project" value="InterPro"/>
</dbReference>
<evidence type="ECO:0000256" key="1">
    <source>
        <dbReference type="ARBA" id="ARBA00004141"/>
    </source>
</evidence>
<keyword evidence="5" id="KW-0375">Hydrogen ion transport</keyword>
<dbReference type="VEuPathDB" id="MicrosporidiaDB:CWI37_2800p0010"/>
<keyword evidence="4 9" id="KW-0812">Transmembrane</keyword>
<proteinExistence type="inferred from homology"/>
<dbReference type="EMBL" id="PITJ01002800">
    <property type="protein sequence ID" value="TBT96698.1"/>
    <property type="molecule type" value="Genomic_DNA"/>
</dbReference>
<dbReference type="InterPro" id="IPR008389">
    <property type="entry name" value="ATPase_V0-cplx_e1/e2_su"/>
</dbReference>
<comment type="subcellular location">
    <subcellularLocation>
        <location evidence="1">Membrane</location>
        <topology evidence="1">Multi-pass membrane protein</topology>
    </subcellularLocation>
</comment>
<keyword evidence="8 9" id="KW-0472">Membrane</keyword>
<evidence type="ECO:0000256" key="7">
    <source>
        <dbReference type="ARBA" id="ARBA00023065"/>
    </source>
</evidence>
<evidence type="ECO:0000313" key="11">
    <source>
        <dbReference type="Proteomes" id="UP000292362"/>
    </source>
</evidence>
<comment type="caution">
    <text evidence="10">The sequence shown here is derived from an EMBL/GenBank/DDBJ whole genome shotgun (WGS) entry which is preliminary data.</text>
</comment>
<evidence type="ECO:0000256" key="9">
    <source>
        <dbReference type="SAM" id="Phobius"/>
    </source>
</evidence>
<sequence>FTHIGNALIPYKERSSLESVHFIVFVRSSSEALKCLFLFFLLEEETCLLNFIEVTIFMFILVFLVFKVANLTKKKDRDVIRIAGTGVIGSAYLAWAVTYMAHYHPAVTP</sequence>
<comment type="similarity">
    <text evidence="2">Belongs to the V-ATPase e1/e2 subunit family.</text>
</comment>
<evidence type="ECO:0000256" key="4">
    <source>
        <dbReference type="ARBA" id="ARBA00022692"/>
    </source>
</evidence>
<evidence type="ECO:0000313" key="10">
    <source>
        <dbReference type="EMBL" id="TBT96698.1"/>
    </source>
</evidence>
<dbReference type="Proteomes" id="UP000292362">
    <property type="component" value="Unassembled WGS sequence"/>
</dbReference>
<evidence type="ECO:0000256" key="2">
    <source>
        <dbReference type="ARBA" id="ARBA00008328"/>
    </source>
</evidence>
<evidence type="ECO:0000256" key="8">
    <source>
        <dbReference type="ARBA" id="ARBA00023136"/>
    </source>
</evidence>
<accession>A0A4Q9KPZ9</accession>
<organism evidence="10 11">
    <name type="scientific">Hamiltosporidium tvaerminnensis</name>
    <dbReference type="NCBI Taxonomy" id="1176355"/>
    <lineage>
        <taxon>Eukaryota</taxon>
        <taxon>Fungi</taxon>
        <taxon>Fungi incertae sedis</taxon>
        <taxon>Microsporidia</taxon>
        <taxon>Dubosqiidae</taxon>
        <taxon>Hamiltosporidium</taxon>
    </lineage>
</organism>
<dbReference type="Pfam" id="PF05493">
    <property type="entry name" value="ATP_synt_H"/>
    <property type="match status" value="1"/>
</dbReference>
<reference evidence="10 11" key="1">
    <citation type="submission" date="2017-12" db="EMBL/GenBank/DDBJ databases">
        <authorList>
            <person name="Pombert J.-F."/>
            <person name="Haag K.L."/>
            <person name="Ebert D."/>
        </authorList>
    </citation>
    <scope>NUCLEOTIDE SEQUENCE [LARGE SCALE GENOMIC DNA]</scope>
    <source>
        <strain evidence="10">FI-OER-3-3</strain>
    </source>
</reference>
<name>A0A4Q9KPZ9_9MICR</name>
<evidence type="ECO:0000256" key="3">
    <source>
        <dbReference type="ARBA" id="ARBA00022448"/>
    </source>
</evidence>
<feature type="transmembrane region" description="Helical" evidence="9">
    <location>
        <begin position="78"/>
        <end position="101"/>
    </location>
</feature>
<dbReference type="AlphaFoldDB" id="A0A4Q9KPZ9"/>
<gene>
    <name evidence="10" type="ORF">CWI37_2800p0010</name>
</gene>
<evidence type="ECO:0000256" key="5">
    <source>
        <dbReference type="ARBA" id="ARBA00022781"/>
    </source>
</evidence>
<feature type="transmembrane region" description="Helical" evidence="9">
    <location>
        <begin position="48"/>
        <end position="66"/>
    </location>
</feature>
<keyword evidence="7" id="KW-0406">Ion transport</keyword>
<keyword evidence="3" id="KW-0813">Transport</keyword>
<keyword evidence="6 9" id="KW-1133">Transmembrane helix</keyword>
<feature type="non-terminal residue" evidence="10">
    <location>
        <position position="1"/>
    </location>
</feature>
<protein>
    <submittedName>
        <fullName evidence="10">Uncharacterized protein</fullName>
    </submittedName>
</protein>
<evidence type="ECO:0000256" key="6">
    <source>
        <dbReference type="ARBA" id="ARBA00022989"/>
    </source>
</evidence>